<gene>
    <name evidence="2" type="ORF">THITE_157951</name>
</gene>
<name>G2QXL1_THETT</name>
<dbReference type="KEGG" id="ttt:THITE_157951"/>
<dbReference type="HOGENOM" id="CLU_792692_0_0_1"/>
<dbReference type="AlphaFoldDB" id="G2QXL1"/>
<feature type="region of interest" description="Disordered" evidence="1">
    <location>
        <begin position="1"/>
        <end position="81"/>
    </location>
</feature>
<evidence type="ECO:0000313" key="2">
    <source>
        <dbReference type="EMBL" id="AEO64036.1"/>
    </source>
</evidence>
<reference evidence="2 3" key="1">
    <citation type="journal article" date="2011" name="Nat. Biotechnol.">
        <title>Comparative genomic analysis of the thermophilic biomass-degrading fungi Myceliophthora thermophila and Thielavia terrestris.</title>
        <authorList>
            <person name="Berka R.M."/>
            <person name="Grigoriev I.V."/>
            <person name="Otillar R."/>
            <person name="Salamov A."/>
            <person name="Grimwood J."/>
            <person name="Reid I."/>
            <person name="Ishmael N."/>
            <person name="John T."/>
            <person name="Darmond C."/>
            <person name="Moisan M.-C."/>
            <person name="Henrissat B."/>
            <person name="Coutinho P.M."/>
            <person name="Lombard V."/>
            <person name="Natvig D.O."/>
            <person name="Lindquist E."/>
            <person name="Schmutz J."/>
            <person name="Lucas S."/>
            <person name="Harris P."/>
            <person name="Powlowski J."/>
            <person name="Bellemare A."/>
            <person name="Taylor D."/>
            <person name="Butler G."/>
            <person name="de Vries R.P."/>
            <person name="Allijn I.E."/>
            <person name="van den Brink J."/>
            <person name="Ushinsky S."/>
            <person name="Storms R."/>
            <person name="Powell A.J."/>
            <person name="Paulsen I.T."/>
            <person name="Elbourne L.D.H."/>
            <person name="Baker S.E."/>
            <person name="Magnuson J."/>
            <person name="LaBoissiere S."/>
            <person name="Clutterbuck A.J."/>
            <person name="Martinez D."/>
            <person name="Wogulis M."/>
            <person name="de Leon A.L."/>
            <person name="Rey M.W."/>
            <person name="Tsang A."/>
        </authorList>
    </citation>
    <scope>NUCLEOTIDE SEQUENCE [LARGE SCALE GENOMIC DNA]</scope>
    <source>
        <strain evidence="3">ATCC 38088 / NRRL 8126</strain>
    </source>
</reference>
<feature type="region of interest" description="Disordered" evidence="1">
    <location>
        <begin position="311"/>
        <end position="350"/>
    </location>
</feature>
<feature type="compositionally biased region" description="Polar residues" evidence="1">
    <location>
        <begin position="19"/>
        <end position="44"/>
    </location>
</feature>
<dbReference type="GeneID" id="11523984"/>
<proteinExistence type="predicted"/>
<keyword evidence="3" id="KW-1185">Reference proteome</keyword>
<evidence type="ECO:0000256" key="1">
    <source>
        <dbReference type="SAM" id="MobiDB-lite"/>
    </source>
</evidence>
<dbReference type="EMBL" id="CP003009">
    <property type="protein sequence ID" value="AEO64036.1"/>
    <property type="molecule type" value="Genomic_DNA"/>
</dbReference>
<feature type="compositionally biased region" description="Polar residues" evidence="1">
    <location>
        <begin position="266"/>
        <end position="286"/>
    </location>
</feature>
<dbReference type="RefSeq" id="XP_003650372.1">
    <property type="nucleotide sequence ID" value="XM_003650324.1"/>
</dbReference>
<sequence length="350" mass="38291">MDWPLSPASERPSPKSPPASENNSSRRSQTQTAQPRKRSIQCSPDTVADGIALSQAVDAASTPPTEDRQHVPERRRTSSVASLLRRLRASGSVHPDSEKRHAVQLFSADFDKYAFDAVFSQRLERSLVTASAVRFLGFKPMDLPPGADRRRFVSPWGFIYPKTFVTLVIEQARINLPPTPRDFIVVDDRFSERGFDIFLGRRCLQAMFGGRLPCNTSDAGNQQAQPRDPAANSNFDGSNAPNWGFDASLGGSVPTAPWLPLMSMDSGPQLTGNPTRSTQEQATSDGGISYQIAPPFSASHVPIIAEEHDFPHPLQGRWGHDSNHGPHSTQWPPLGPLDDLDAGDTGGWTM</sequence>
<evidence type="ECO:0000313" key="3">
    <source>
        <dbReference type="Proteomes" id="UP000008181"/>
    </source>
</evidence>
<feature type="region of interest" description="Disordered" evidence="1">
    <location>
        <begin position="217"/>
        <end position="288"/>
    </location>
</feature>
<protein>
    <submittedName>
        <fullName evidence="2">Uncharacterized protein</fullName>
    </submittedName>
</protein>
<accession>G2QXL1</accession>
<dbReference type="Proteomes" id="UP000008181">
    <property type="component" value="Chromosome 1"/>
</dbReference>
<feature type="compositionally biased region" description="Basic and acidic residues" evidence="1">
    <location>
        <begin position="65"/>
        <end position="76"/>
    </location>
</feature>
<dbReference type="eggNOG" id="ENOG502RIV8">
    <property type="taxonomic scope" value="Eukaryota"/>
</dbReference>
<organism evidence="2 3">
    <name type="scientific">Thermothielavioides terrestris (strain ATCC 38088 / NRRL 8126)</name>
    <name type="common">Thielavia terrestris</name>
    <dbReference type="NCBI Taxonomy" id="578455"/>
    <lineage>
        <taxon>Eukaryota</taxon>
        <taxon>Fungi</taxon>
        <taxon>Dikarya</taxon>
        <taxon>Ascomycota</taxon>
        <taxon>Pezizomycotina</taxon>
        <taxon>Sordariomycetes</taxon>
        <taxon>Sordariomycetidae</taxon>
        <taxon>Sordariales</taxon>
        <taxon>Chaetomiaceae</taxon>
        <taxon>Thermothielavioides</taxon>
        <taxon>Thermothielavioides terrestris</taxon>
    </lineage>
</organism>
<feature type="compositionally biased region" description="Polar residues" evidence="1">
    <location>
        <begin position="217"/>
        <end position="241"/>
    </location>
</feature>